<accession>A0A1G8MAX3</accession>
<dbReference type="GO" id="GO:0003700">
    <property type="term" value="F:DNA-binding transcription factor activity"/>
    <property type="evidence" value="ECO:0007669"/>
    <property type="project" value="TreeGrafter"/>
</dbReference>
<evidence type="ECO:0000256" key="3">
    <source>
        <dbReference type="ARBA" id="ARBA00023125"/>
    </source>
</evidence>
<evidence type="ECO:0000259" key="7">
    <source>
        <dbReference type="PROSITE" id="PS50977"/>
    </source>
</evidence>
<dbReference type="SUPFAM" id="SSF48498">
    <property type="entry name" value="Tetracyclin repressor-like, C-terminal domain"/>
    <property type="match status" value="1"/>
</dbReference>
<keyword evidence="9" id="KW-1185">Reference proteome</keyword>
<proteinExistence type="predicted"/>
<feature type="DNA-binding region" description="H-T-H motif" evidence="5">
    <location>
        <begin position="46"/>
        <end position="65"/>
    </location>
</feature>
<evidence type="ECO:0000256" key="4">
    <source>
        <dbReference type="ARBA" id="ARBA00023163"/>
    </source>
</evidence>
<dbReference type="InterPro" id="IPR001647">
    <property type="entry name" value="HTH_TetR"/>
</dbReference>
<reference evidence="9" key="1">
    <citation type="submission" date="2016-10" db="EMBL/GenBank/DDBJ databases">
        <authorList>
            <person name="Varghese N."/>
            <person name="Submissions S."/>
        </authorList>
    </citation>
    <scope>NUCLEOTIDE SEQUENCE [LARGE SCALE GENOMIC DNA]</scope>
    <source>
        <strain evidence="9">CCM 7469</strain>
    </source>
</reference>
<dbReference type="AlphaFoldDB" id="A0A1G8MAX3"/>
<dbReference type="EMBL" id="FNDS01000014">
    <property type="protein sequence ID" value="SDI65033.1"/>
    <property type="molecule type" value="Genomic_DNA"/>
</dbReference>
<protein>
    <submittedName>
        <fullName evidence="8">Transcriptional regulator, TetR family</fullName>
    </submittedName>
</protein>
<dbReference type="InterPro" id="IPR050109">
    <property type="entry name" value="HTH-type_TetR-like_transc_reg"/>
</dbReference>
<keyword evidence="1" id="KW-0678">Repressor</keyword>
<keyword evidence="3 5" id="KW-0238">DNA-binding</keyword>
<evidence type="ECO:0000256" key="6">
    <source>
        <dbReference type="SAM" id="MobiDB-lite"/>
    </source>
</evidence>
<dbReference type="PANTHER" id="PTHR30055">
    <property type="entry name" value="HTH-TYPE TRANSCRIPTIONAL REGULATOR RUTR"/>
    <property type="match status" value="1"/>
</dbReference>
<dbReference type="InterPro" id="IPR036271">
    <property type="entry name" value="Tet_transcr_reg_TetR-rel_C_sf"/>
</dbReference>
<dbReference type="Pfam" id="PF00440">
    <property type="entry name" value="TetR_N"/>
    <property type="match status" value="1"/>
</dbReference>
<evidence type="ECO:0000313" key="9">
    <source>
        <dbReference type="Proteomes" id="UP000199636"/>
    </source>
</evidence>
<evidence type="ECO:0000256" key="2">
    <source>
        <dbReference type="ARBA" id="ARBA00023015"/>
    </source>
</evidence>
<sequence length="216" mass="23590">MPPHKEAIRVDSPQHKSRRAMPEERREQLVRATLKCLVAEGHAGISVRRIAKEAGVAVGLVNHHFGSIEALVAQAYETLAAGVTQSLREQVAAAGSDPAARLDAFLVGSFSPGVLDPDLLSPWVVFWSLIRHSAPVNDAHERGYRAYLALLETLISDLARHEGFAIAKPRLAAIGLSAMLDGLWLEWCLNPTTFSAEDGLELSRRWVEGLRRGAYA</sequence>
<dbReference type="GO" id="GO:0000976">
    <property type="term" value="F:transcription cis-regulatory region binding"/>
    <property type="evidence" value="ECO:0007669"/>
    <property type="project" value="TreeGrafter"/>
</dbReference>
<evidence type="ECO:0000256" key="5">
    <source>
        <dbReference type="PROSITE-ProRule" id="PRU00335"/>
    </source>
</evidence>
<dbReference type="Proteomes" id="UP000199636">
    <property type="component" value="Unassembled WGS sequence"/>
</dbReference>
<dbReference type="RefSeq" id="WP_430458754.1">
    <property type="nucleotide sequence ID" value="NZ_FXUC01000015.1"/>
</dbReference>
<gene>
    <name evidence="8" type="ORF">SAMN05216272_11455</name>
</gene>
<keyword evidence="2" id="KW-0805">Transcription regulation</keyword>
<feature type="domain" description="HTH tetR-type" evidence="7">
    <location>
        <begin position="23"/>
        <end position="83"/>
    </location>
</feature>
<name>A0A1G8MAX3_9PSED</name>
<evidence type="ECO:0000256" key="1">
    <source>
        <dbReference type="ARBA" id="ARBA00022491"/>
    </source>
</evidence>
<keyword evidence="4" id="KW-0804">Transcription</keyword>
<dbReference type="Pfam" id="PF13977">
    <property type="entry name" value="TetR_C_6"/>
    <property type="match status" value="1"/>
</dbReference>
<dbReference type="STRING" id="428992.SAMN05216272_11455"/>
<feature type="region of interest" description="Disordered" evidence="6">
    <location>
        <begin position="1"/>
        <end position="25"/>
    </location>
</feature>
<evidence type="ECO:0000313" key="8">
    <source>
        <dbReference type="EMBL" id="SDI65033.1"/>
    </source>
</evidence>
<dbReference type="SUPFAM" id="SSF46689">
    <property type="entry name" value="Homeodomain-like"/>
    <property type="match status" value="1"/>
</dbReference>
<dbReference type="Gene3D" id="1.10.357.10">
    <property type="entry name" value="Tetracycline Repressor, domain 2"/>
    <property type="match status" value="1"/>
</dbReference>
<dbReference type="PANTHER" id="PTHR30055:SF228">
    <property type="entry name" value="TRANSCRIPTIONAL REGULATOR-RELATED"/>
    <property type="match status" value="1"/>
</dbReference>
<dbReference type="PROSITE" id="PS50977">
    <property type="entry name" value="HTH_TETR_2"/>
    <property type="match status" value="1"/>
</dbReference>
<dbReference type="InterPro" id="IPR039538">
    <property type="entry name" value="BetI_C"/>
</dbReference>
<dbReference type="InterPro" id="IPR009057">
    <property type="entry name" value="Homeodomain-like_sf"/>
</dbReference>
<organism evidence="8 9">
    <name type="scientific">Pseudomonas panipatensis</name>
    <dbReference type="NCBI Taxonomy" id="428992"/>
    <lineage>
        <taxon>Bacteria</taxon>
        <taxon>Pseudomonadati</taxon>
        <taxon>Pseudomonadota</taxon>
        <taxon>Gammaproteobacteria</taxon>
        <taxon>Pseudomonadales</taxon>
        <taxon>Pseudomonadaceae</taxon>
        <taxon>Pseudomonas</taxon>
    </lineage>
</organism>